<proteinExistence type="predicted"/>
<gene>
    <name evidence="2" type="ORF">CP49_05555</name>
</gene>
<evidence type="ECO:0000256" key="1">
    <source>
        <dbReference type="SAM" id="MobiDB-lite"/>
    </source>
</evidence>
<feature type="region of interest" description="Disordered" evidence="1">
    <location>
        <begin position="37"/>
        <end position="82"/>
    </location>
</feature>
<keyword evidence="3" id="KW-1185">Reference proteome</keyword>
<evidence type="ECO:0000313" key="3">
    <source>
        <dbReference type="Proteomes" id="UP000051913"/>
    </source>
</evidence>
<evidence type="ECO:0000313" key="2">
    <source>
        <dbReference type="EMBL" id="KRR01180.1"/>
    </source>
</evidence>
<feature type="compositionally biased region" description="Polar residues" evidence="1">
    <location>
        <begin position="72"/>
        <end position="82"/>
    </location>
</feature>
<dbReference type="Proteomes" id="UP000051913">
    <property type="component" value="Unassembled WGS sequence"/>
</dbReference>
<protein>
    <submittedName>
        <fullName evidence="2">Uncharacterized protein</fullName>
    </submittedName>
</protein>
<dbReference type="EMBL" id="LLXX01000161">
    <property type="protein sequence ID" value="KRR01180.1"/>
    <property type="molecule type" value="Genomic_DNA"/>
</dbReference>
<reference evidence="2 3" key="1">
    <citation type="submission" date="2014-03" db="EMBL/GenBank/DDBJ databases">
        <title>Bradyrhizobium valentinum sp. nov., isolated from effective nodules of Lupinus mariae-josephae, a lupine endemic of basic-lime soils in Eastern Spain.</title>
        <authorList>
            <person name="Duran D."/>
            <person name="Rey L."/>
            <person name="Navarro A."/>
            <person name="Busquets A."/>
            <person name="Imperial J."/>
            <person name="Ruiz-Argueso T."/>
        </authorList>
    </citation>
    <scope>NUCLEOTIDE SEQUENCE [LARGE SCALE GENOMIC DNA]</scope>
    <source>
        <strain evidence="2 3">LmjM3</strain>
    </source>
</reference>
<name>A0A0R3KZV4_9BRAD</name>
<organism evidence="2 3">
    <name type="scientific">Bradyrhizobium valentinum</name>
    <dbReference type="NCBI Taxonomy" id="1518501"/>
    <lineage>
        <taxon>Bacteria</taxon>
        <taxon>Pseudomonadati</taxon>
        <taxon>Pseudomonadota</taxon>
        <taxon>Alphaproteobacteria</taxon>
        <taxon>Hyphomicrobiales</taxon>
        <taxon>Nitrobacteraceae</taxon>
        <taxon>Bradyrhizobium</taxon>
    </lineage>
</organism>
<accession>A0A0R3KZV4</accession>
<sequence>MAKAAEDARSGKAERDASAKAVLDNMAKLKALRLAREAAEPQRAPAARAAAKKPRAGTKRQGEKPVALSEWLASQQNGGRRT</sequence>
<comment type="caution">
    <text evidence="2">The sequence shown here is derived from an EMBL/GenBank/DDBJ whole genome shotgun (WGS) entry which is preliminary data.</text>
</comment>
<dbReference type="AlphaFoldDB" id="A0A0R3KZV4"/>